<sequence length="498" mass="53744">MSDAESVLDAALRHLSLTIPVARLPPEILAAIFAILPSIDPPRRDAMIAGGKNTLGWPTITHVCQRWRSVALQDPTLWADIVVPFPYGDRWATAFFARAKSVPLTIRKPRSWSPLPPRASELALVSGHLAHTRILCLDITLAMLPALCRPAPLLQNLDLTASPPFPSDRSSCALPEDLLGGAAGAPSLQHLALRGAHPWTSPLLTHLVTLTVAQDNLAVHGVKLADALAALERIPALERIVLGLDDNDAVEVASPTVIALPKLRHLDLRAHYLGARLLFERLALPPDATIRCCLSVSSLAPVGEHTAFFKCIAERAGRIARIGIKSFMWEDGDAIIANLTVWGTARAQGAPSLVLQFMEDPYLGSEFGMMPSALSALASQHLETLAVWNDEEDFAWPHALGRASALRRVTVEGEAVNAFVSVLAQTPGLLPALACLVVTGGKFVAGLRTDLMARTLAERARDGHALEVLDLLGCDVDEESARDLRWAVPGMVLRWRSQ</sequence>
<dbReference type="EMBL" id="MU275932">
    <property type="protein sequence ID" value="KAI0046185.1"/>
    <property type="molecule type" value="Genomic_DNA"/>
</dbReference>
<accession>A0ACB8RRI1</accession>
<name>A0ACB8RRI1_9AGAM</name>
<gene>
    <name evidence="1" type="ORF">FA95DRAFT_1413952</name>
</gene>
<organism evidence="1 2">
    <name type="scientific">Auriscalpium vulgare</name>
    <dbReference type="NCBI Taxonomy" id="40419"/>
    <lineage>
        <taxon>Eukaryota</taxon>
        <taxon>Fungi</taxon>
        <taxon>Dikarya</taxon>
        <taxon>Basidiomycota</taxon>
        <taxon>Agaricomycotina</taxon>
        <taxon>Agaricomycetes</taxon>
        <taxon>Russulales</taxon>
        <taxon>Auriscalpiaceae</taxon>
        <taxon>Auriscalpium</taxon>
    </lineage>
</organism>
<reference evidence="1" key="2">
    <citation type="journal article" date="2022" name="New Phytol.">
        <title>Evolutionary transition to the ectomycorrhizal habit in the genomes of a hyperdiverse lineage of mushroom-forming fungi.</title>
        <authorList>
            <person name="Looney B."/>
            <person name="Miyauchi S."/>
            <person name="Morin E."/>
            <person name="Drula E."/>
            <person name="Courty P.E."/>
            <person name="Kohler A."/>
            <person name="Kuo A."/>
            <person name="LaButti K."/>
            <person name="Pangilinan J."/>
            <person name="Lipzen A."/>
            <person name="Riley R."/>
            <person name="Andreopoulos W."/>
            <person name="He G."/>
            <person name="Johnson J."/>
            <person name="Nolan M."/>
            <person name="Tritt A."/>
            <person name="Barry K.W."/>
            <person name="Grigoriev I.V."/>
            <person name="Nagy L.G."/>
            <person name="Hibbett D."/>
            <person name="Henrissat B."/>
            <person name="Matheny P.B."/>
            <person name="Labbe J."/>
            <person name="Martin F.M."/>
        </authorList>
    </citation>
    <scope>NUCLEOTIDE SEQUENCE</scope>
    <source>
        <strain evidence="1">FP105234-sp</strain>
    </source>
</reference>
<dbReference type="Proteomes" id="UP000814033">
    <property type="component" value="Unassembled WGS sequence"/>
</dbReference>
<protein>
    <submittedName>
        <fullName evidence="1">Uncharacterized protein</fullName>
    </submittedName>
</protein>
<proteinExistence type="predicted"/>
<keyword evidence="2" id="KW-1185">Reference proteome</keyword>
<reference evidence="1" key="1">
    <citation type="submission" date="2021-02" db="EMBL/GenBank/DDBJ databases">
        <authorList>
            <consortium name="DOE Joint Genome Institute"/>
            <person name="Ahrendt S."/>
            <person name="Looney B.P."/>
            <person name="Miyauchi S."/>
            <person name="Morin E."/>
            <person name="Drula E."/>
            <person name="Courty P.E."/>
            <person name="Chicoki N."/>
            <person name="Fauchery L."/>
            <person name="Kohler A."/>
            <person name="Kuo A."/>
            <person name="Labutti K."/>
            <person name="Pangilinan J."/>
            <person name="Lipzen A."/>
            <person name="Riley R."/>
            <person name="Andreopoulos W."/>
            <person name="He G."/>
            <person name="Johnson J."/>
            <person name="Barry K.W."/>
            <person name="Grigoriev I.V."/>
            <person name="Nagy L."/>
            <person name="Hibbett D."/>
            <person name="Henrissat B."/>
            <person name="Matheny P.B."/>
            <person name="Labbe J."/>
            <person name="Martin F."/>
        </authorList>
    </citation>
    <scope>NUCLEOTIDE SEQUENCE</scope>
    <source>
        <strain evidence="1">FP105234-sp</strain>
    </source>
</reference>
<evidence type="ECO:0000313" key="1">
    <source>
        <dbReference type="EMBL" id="KAI0046185.1"/>
    </source>
</evidence>
<comment type="caution">
    <text evidence="1">The sequence shown here is derived from an EMBL/GenBank/DDBJ whole genome shotgun (WGS) entry which is preliminary data.</text>
</comment>
<evidence type="ECO:0000313" key="2">
    <source>
        <dbReference type="Proteomes" id="UP000814033"/>
    </source>
</evidence>